<reference evidence="3" key="2">
    <citation type="submission" date="2025-08" db="UniProtKB">
        <authorList>
            <consortium name="RefSeq"/>
        </authorList>
    </citation>
    <scope>IDENTIFICATION</scope>
    <source>
        <tissue evidence="3">Leaf</tissue>
    </source>
</reference>
<dbReference type="RefSeq" id="XP_018440859.1">
    <property type="nucleotide sequence ID" value="XM_018585357.2"/>
</dbReference>
<keyword evidence="1" id="KW-0472">Membrane</keyword>
<dbReference type="KEGG" id="rsz:108812952"/>
<protein>
    <submittedName>
        <fullName evidence="3">Uncharacterized protein LOC108812952 isoform X1</fullName>
    </submittedName>
</protein>
<accession>A0A6J0K1I8</accession>
<sequence length="225" mass="26490">MKMDKKLSVVELLKLAAKLLLSNINLTLFIFLCSLPLFCFLIFFELSLQTTLSFTYQFLSKQVNAEKDFSENDLCLQTTNYLLTYQSFYQQRNIWEDLSENDLIRWLIKTSLLYFFPYTILDLLTTTTIVAASSTVYTSKEEPLGLLDLVQRSIKICQKRLVAHPNIASPQDDFWNDLLKVMVLEEQEWASFDRQRVDRQRERIARGSFPLLHTITLFLFLCLRR</sequence>
<organism evidence="2 3">
    <name type="scientific">Raphanus sativus</name>
    <name type="common">Radish</name>
    <name type="synonym">Raphanus raphanistrum var. sativus</name>
    <dbReference type="NCBI Taxonomy" id="3726"/>
    <lineage>
        <taxon>Eukaryota</taxon>
        <taxon>Viridiplantae</taxon>
        <taxon>Streptophyta</taxon>
        <taxon>Embryophyta</taxon>
        <taxon>Tracheophyta</taxon>
        <taxon>Spermatophyta</taxon>
        <taxon>Magnoliopsida</taxon>
        <taxon>eudicotyledons</taxon>
        <taxon>Gunneridae</taxon>
        <taxon>Pentapetalae</taxon>
        <taxon>rosids</taxon>
        <taxon>malvids</taxon>
        <taxon>Brassicales</taxon>
        <taxon>Brassicaceae</taxon>
        <taxon>Brassiceae</taxon>
        <taxon>Raphanus</taxon>
    </lineage>
</organism>
<keyword evidence="1" id="KW-0812">Transmembrane</keyword>
<dbReference type="GeneID" id="108812952"/>
<dbReference type="Proteomes" id="UP000504610">
    <property type="component" value="Chromosome 6"/>
</dbReference>
<dbReference type="AlphaFoldDB" id="A0A6J0K1I8"/>
<evidence type="ECO:0000256" key="1">
    <source>
        <dbReference type="SAM" id="Phobius"/>
    </source>
</evidence>
<gene>
    <name evidence="3" type="primary">LOC108812952</name>
</gene>
<evidence type="ECO:0000313" key="3">
    <source>
        <dbReference type="RefSeq" id="XP_018440859.1"/>
    </source>
</evidence>
<name>A0A6J0K1I8_RAPSA</name>
<reference evidence="2" key="1">
    <citation type="journal article" date="2019" name="Database">
        <title>The radish genome database (RadishGD): an integrated information resource for radish genomics.</title>
        <authorList>
            <person name="Yu H.J."/>
            <person name="Baek S."/>
            <person name="Lee Y.J."/>
            <person name="Cho A."/>
            <person name="Mun J.H."/>
        </authorList>
    </citation>
    <scope>NUCLEOTIDE SEQUENCE [LARGE SCALE GENOMIC DNA]</scope>
    <source>
        <strain evidence="2">cv. WK10039</strain>
    </source>
</reference>
<dbReference type="PANTHER" id="PTHR36714">
    <property type="entry name" value="T23E23.1"/>
    <property type="match status" value="1"/>
</dbReference>
<proteinExistence type="predicted"/>
<dbReference type="PANTHER" id="PTHR36714:SF5">
    <property type="entry name" value="TRANSMEMBRANE PROTEIN"/>
    <property type="match status" value="1"/>
</dbReference>
<keyword evidence="1" id="KW-1133">Transmembrane helix</keyword>
<evidence type="ECO:0000313" key="2">
    <source>
        <dbReference type="Proteomes" id="UP000504610"/>
    </source>
</evidence>
<feature type="transmembrane region" description="Helical" evidence="1">
    <location>
        <begin position="20"/>
        <end position="44"/>
    </location>
</feature>
<keyword evidence="2" id="KW-1185">Reference proteome</keyword>
<dbReference type="OrthoDB" id="1095660at2759"/>